<evidence type="ECO:0000313" key="4">
    <source>
        <dbReference type="RefSeq" id="XP_014470870.1"/>
    </source>
</evidence>
<evidence type="ECO:0000313" key="3">
    <source>
        <dbReference type="Proteomes" id="UP000515204"/>
    </source>
</evidence>
<dbReference type="PROSITE" id="PS50181">
    <property type="entry name" value="FBOX"/>
    <property type="match status" value="1"/>
</dbReference>
<accession>A0A6P3WXW6</accession>
<feature type="region of interest" description="Disordered" evidence="1">
    <location>
        <begin position="222"/>
        <end position="262"/>
    </location>
</feature>
<evidence type="ECO:0000256" key="1">
    <source>
        <dbReference type="SAM" id="MobiDB-lite"/>
    </source>
</evidence>
<reference evidence="4" key="1">
    <citation type="submission" date="2025-08" db="UniProtKB">
        <authorList>
            <consortium name="RefSeq"/>
        </authorList>
    </citation>
    <scope>IDENTIFICATION</scope>
</reference>
<feature type="compositionally biased region" description="Basic and acidic residues" evidence="1">
    <location>
        <begin position="233"/>
        <end position="250"/>
    </location>
</feature>
<keyword evidence="3" id="KW-1185">Reference proteome</keyword>
<protein>
    <submittedName>
        <fullName evidence="4">Uncharacterized protein LOC106742453</fullName>
    </submittedName>
</protein>
<proteinExistence type="predicted"/>
<organism evidence="3 4">
    <name type="scientific">Dinoponera quadriceps</name>
    <name type="common">South American ant</name>
    <dbReference type="NCBI Taxonomy" id="609295"/>
    <lineage>
        <taxon>Eukaryota</taxon>
        <taxon>Metazoa</taxon>
        <taxon>Ecdysozoa</taxon>
        <taxon>Arthropoda</taxon>
        <taxon>Hexapoda</taxon>
        <taxon>Insecta</taxon>
        <taxon>Pterygota</taxon>
        <taxon>Neoptera</taxon>
        <taxon>Endopterygota</taxon>
        <taxon>Hymenoptera</taxon>
        <taxon>Apocrita</taxon>
        <taxon>Aculeata</taxon>
        <taxon>Formicoidea</taxon>
        <taxon>Formicidae</taxon>
        <taxon>Ponerinae</taxon>
        <taxon>Ponerini</taxon>
        <taxon>Dinoponera</taxon>
    </lineage>
</organism>
<dbReference type="InterPro" id="IPR001810">
    <property type="entry name" value="F-box_dom"/>
</dbReference>
<evidence type="ECO:0000259" key="2">
    <source>
        <dbReference type="PROSITE" id="PS50181"/>
    </source>
</evidence>
<sequence>MNNSIEYLVKYSVAPPPSRDYYGLKILQDEVILYLWKVSHGPHKTPIVRRVRFTEFSWERSLQDEIRHGFGEHVLIHVRNIAEGNRNTLLTLPKSLIGEITRYLEYRDIIKLSLLSRIAYEIFNTDLIWEILYKRDKNAKIGVGERKEAEVYGWKQLYRDRQMETLIRDQRNFGTLLSTKHANDAKTIKPSLRTTNTLKPISKTVSTVNIVMKQRSEFPDADLTTTSLSKTSSDTRFRGPNMKTEKEKSFPPRKNSKNLNSGFNVNAKSVKREDIVARKITVKGETRRVFKYDEGFDKESEKPEKYVDKSNKVKATSQEGKTKYVTSRASSVSKNIVGNARSSSDLVRGLQCMPRSKTKAEPKKTAVTSYEIFNNDAAFSNNPVVARDNSFDLADLIEASLKNIRSPRSIFNYDFSCMQRTDVTGDAPKVRHELLDLDKSKQLKSVRSNVLPNYFPGRMAQGSGILEKLSEKSESHSETSTESIVKDARIIPEKSNELLSKKCAKSRVELVKSLNERKSEPMFCKDRGDPRANFRSKYFNPKKISDVDEKFPFVKRSLRTSSLLKAHASNSSKSENSYKKC</sequence>
<dbReference type="InterPro" id="IPR036047">
    <property type="entry name" value="F-box-like_dom_sf"/>
</dbReference>
<dbReference type="GeneID" id="106742453"/>
<dbReference type="AlphaFoldDB" id="A0A6P3WXW6"/>
<dbReference type="Gene3D" id="1.20.1280.50">
    <property type="match status" value="1"/>
</dbReference>
<dbReference type="KEGG" id="dqu:106742453"/>
<name>A0A6P3WXW6_DINQU</name>
<gene>
    <name evidence="4" type="primary">LOC106742453</name>
</gene>
<feature type="domain" description="F-box" evidence="2">
    <location>
        <begin position="86"/>
        <end position="132"/>
    </location>
</feature>
<feature type="compositionally biased region" description="Low complexity" evidence="1">
    <location>
        <begin position="222"/>
        <end position="232"/>
    </location>
</feature>
<dbReference type="RefSeq" id="XP_014470870.1">
    <property type="nucleotide sequence ID" value="XM_014615384.1"/>
</dbReference>
<dbReference type="OrthoDB" id="3219396at2759"/>
<dbReference type="SUPFAM" id="SSF81383">
    <property type="entry name" value="F-box domain"/>
    <property type="match status" value="1"/>
</dbReference>
<dbReference type="Proteomes" id="UP000515204">
    <property type="component" value="Unplaced"/>
</dbReference>